<sequence>MRVFITGAAGFIGRAVVNELLEAGHTIVGLARSEASAKWLQNKGIEVIRGTIEDTELLKRAASESDGVIHLAFDLNFSKFVENARVSNEAIRTFGATFAGSNRPLVLASGTIMIQSDPIATEDSECDMNNPINVRGIAEEEISRLASQGVRGSVVRLPPTVHSDDDHGFIYMIGQVARTKGVSVYVGDGHNRWPAGHRSDAARLFRLALEKGTPGARYHAVGEEGVAMKDIADALGQALGVPTVSKTPEEASEHLGGFMAHVIGIDNPSSSKKTQEQLGWTPTGRTLLEDIKAGAYTN</sequence>
<dbReference type="InterPro" id="IPR051783">
    <property type="entry name" value="NAD(P)-dependent_oxidoreduct"/>
</dbReference>
<dbReference type="InterPro" id="IPR001509">
    <property type="entry name" value="Epimerase_deHydtase"/>
</dbReference>
<feature type="domain" description="NAD-dependent epimerase/dehydratase" evidence="1">
    <location>
        <begin position="3"/>
        <end position="216"/>
    </location>
</feature>
<dbReference type="Proteomes" id="UP000018001">
    <property type="component" value="Unassembled WGS sequence"/>
</dbReference>
<protein>
    <recommendedName>
        <fullName evidence="1">NAD-dependent epimerase/dehydratase domain-containing protein</fullName>
    </recommendedName>
</protein>
<accession>V5FK49</accession>
<organism evidence="2 3">
    <name type="scientific">Byssochlamys spectabilis (strain No. 5 / NBRC 109023)</name>
    <name type="common">Paecilomyces variotii</name>
    <dbReference type="NCBI Taxonomy" id="1356009"/>
    <lineage>
        <taxon>Eukaryota</taxon>
        <taxon>Fungi</taxon>
        <taxon>Dikarya</taxon>
        <taxon>Ascomycota</taxon>
        <taxon>Pezizomycotina</taxon>
        <taxon>Eurotiomycetes</taxon>
        <taxon>Eurotiomycetidae</taxon>
        <taxon>Eurotiales</taxon>
        <taxon>Thermoascaceae</taxon>
        <taxon>Paecilomyces</taxon>
    </lineage>
</organism>
<dbReference type="FunCoup" id="V5FK49">
    <property type="interactions" value="33"/>
</dbReference>
<dbReference type="GO" id="GO:0004029">
    <property type="term" value="F:aldehyde dehydrogenase (NAD+) activity"/>
    <property type="evidence" value="ECO:0007669"/>
    <property type="project" value="TreeGrafter"/>
</dbReference>
<evidence type="ECO:0000313" key="2">
    <source>
        <dbReference type="EMBL" id="GAD98249.1"/>
    </source>
</evidence>
<evidence type="ECO:0000313" key="3">
    <source>
        <dbReference type="Proteomes" id="UP000018001"/>
    </source>
</evidence>
<dbReference type="OrthoDB" id="10262413at2759"/>
<reference evidence="3" key="1">
    <citation type="journal article" date="2014" name="Genome Announc.">
        <title>Draft genome sequence of the formaldehyde-resistant fungus Byssochlamys spectabilis No. 5 (anamorph Paecilomyces variotii No. 5) (NBRC109023).</title>
        <authorList>
            <person name="Oka T."/>
            <person name="Ekino K."/>
            <person name="Fukuda K."/>
            <person name="Nomura Y."/>
        </authorList>
    </citation>
    <scope>NUCLEOTIDE SEQUENCE [LARGE SCALE GENOMIC DNA]</scope>
    <source>
        <strain evidence="3">No. 5 / NBRC 109023</strain>
    </source>
</reference>
<comment type="caution">
    <text evidence="2">The sequence shown here is derived from an EMBL/GenBank/DDBJ whole genome shotgun (WGS) entry which is preliminary data.</text>
</comment>
<dbReference type="Gene3D" id="3.40.50.720">
    <property type="entry name" value="NAD(P)-binding Rossmann-like Domain"/>
    <property type="match status" value="1"/>
</dbReference>
<dbReference type="GO" id="GO:0005737">
    <property type="term" value="C:cytoplasm"/>
    <property type="evidence" value="ECO:0007669"/>
    <property type="project" value="TreeGrafter"/>
</dbReference>
<keyword evidence="3" id="KW-1185">Reference proteome</keyword>
<dbReference type="PANTHER" id="PTHR48079:SF9">
    <property type="entry name" value="PUTATIVE-RELATED"/>
    <property type="match status" value="1"/>
</dbReference>
<dbReference type="AlphaFoldDB" id="V5FK49"/>
<dbReference type="CDD" id="cd05262">
    <property type="entry name" value="SDR_a7"/>
    <property type="match status" value="1"/>
</dbReference>
<dbReference type="eggNOG" id="KOG1502">
    <property type="taxonomic scope" value="Eukaryota"/>
</dbReference>
<dbReference type="PANTHER" id="PTHR48079">
    <property type="entry name" value="PROTEIN YEEZ"/>
    <property type="match status" value="1"/>
</dbReference>
<gene>
    <name evidence="2" type="ORF">PVAR5_6940</name>
</gene>
<evidence type="ECO:0000259" key="1">
    <source>
        <dbReference type="Pfam" id="PF01370"/>
    </source>
</evidence>
<dbReference type="InterPro" id="IPR036291">
    <property type="entry name" value="NAD(P)-bd_dom_sf"/>
</dbReference>
<name>V5FK49_BYSSN</name>
<dbReference type="EMBL" id="BAUL01000236">
    <property type="protein sequence ID" value="GAD98249.1"/>
    <property type="molecule type" value="Genomic_DNA"/>
</dbReference>
<proteinExistence type="predicted"/>
<dbReference type="HOGENOM" id="CLU_007383_12_3_1"/>
<dbReference type="InParanoid" id="V5FK49"/>
<dbReference type="Pfam" id="PF01370">
    <property type="entry name" value="Epimerase"/>
    <property type="match status" value="1"/>
</dbReference>
<dbReference type="SUPFAM" id="SSF51735">
    <property type="entry name" value="NAD(P)-binding Rossmann-fold domains"/>
    <property type="match status" value="1"/>
</dbReference>